<dbReference type="EMBL" id="UINC01031064">
    <property type="protein sequence ID" value="SVB16510.1"/>
    <property type="molecule type" value="Genomic_DNA"/>
</dbReference>
<gene>
    <name evidence="1" type="ORF">METZ01_LOCUS169364</name>
</gene>
<sequence>VGYTLVRTPEWHRILGGTHRSRLLTGYRGQG</sequence>
<accession>A0A382BRQ3</accession>
<organism evidence="1">
    <name type="scientific">marine metagenome</name>
    <dbReference type="NCBI Taxonomy" id="408172"/>
    <lineage>
        <taxon>unclassified sequences</taxon>
        <taxon>metagenomes</taxon>
        <taxon>ecological metagenomes</taxon>
    </lineage>
</organism>
<reference evidence="1" key="1">
    <citation type="submission" date="2018-05" db="EMBL/GenBank/DDBJ databases">
        <authorList>
            <person name="Lanie J.A."/>
            <person name="Ng W.-L."/>
            <person name="Kazmierczak K.M."/>
            <person name="Andrzejewski T.M."/>
            <person name="Davidsen T.M."/>
            <person name="Wayne K.J."/>
            <person name="Tettelin H."/>
            <person name="Glass J.I."/>
            <person name="Rusch D."/>
            <person name="Podicherti R."/>
            <person name="Tsui H.-C.T."/>
            <person name="Winkler M.E."/>
        </authorList>
    </citation>
    <scope>NUCLEOTIDE SEQUENCE</scope>
</reference>
<feature type="non-terminal residue" evidence="1">
    <location>
        <position position="31"/>
    </location>
</feature>
<protein>
    <submittedName>
        <fullName evidence="1">Uncharacterized protein</fullName>
    </submittedName>
</protein>
<proteinExistence type="predicted"/>
<feature type="non-terminal residue" evidence="1">
    <location>
        <position position="1"/>
    </location>
</feature>
<evidence type="ECO:0000313" key="1">
    <source>
        <dbReference type="EMBL" id="SVB16510.1"/>
    </source>
</evidence>
<name>A0A382BRQ3_9ZZZZ</name>
<dbReference type="AlphaFoldDB" id="A0A382BRQ3"/>